<dbReference type="InterPro" id="IPR042171">
    <property type="entry name" value="Acyl-CoA_hotdog"/>
</dbReference>
<evidence type="ECO:0000259" key="1">
    <source>
        <dbReference type="Pfam" id="PF13622"/>
    </source>
</evidence>
<keyword evidence="4" id="KW-1185">Reference proteome</keyword>
<evidence type="ECO:0000313" key="3">
    <source>
        <dbReference type="EMBL" id="GAA0395393.1"/>
    </source>
</evidence>
<feature type="domain" description="Acyl-CoA thioesterase-like N-terminal HotDog" evidence="1">
    <location>
        <begin position="29"/>
        <end position="116"/>
    </location>
</feature>
<dbReference type="Pfam" id="PF20789">
    <property type="entry name" value="4HBT_3C"/>
    <property type="match status" value="1"/>
</dbReference>
<evidence type="ECO:0000313" key="4">
    <source>
        <dbReference type="Proteomes" id="UP001500879"/>
    </source>
</evidence>
<dbReference type="PANTHER" id="PTHR38110">
    <property type="entry name" value="CHROMOSOME 23, WHOLE GENOME SHOTGUN SEQUENCE"/>
    <property type="match status" value="1"/>
</dbReference>
<gene>
    <name evidence="3" type="ORF">GCM10010357_15510</name>
</gene>
<organism evidence="3 4">
    <name type="scientific">Streptomyces luteireticuli</name>
    <dbReference type="NCBI Taxonomy" id="173858"/>
    <lineage>
        <taxon>Bacteria</taxon>
        <taxon>Bacillati</taxon>
        <taxon>Actinomycetota</taxon>
        <taxon>Actinomycetes</taxon>
        <taxon>Kitasatosporales</taxon>
        <taxon>Streptomycetaceae</taxon>
        <taxon>Streptomyces</taxon>
    </lineage>
</organism>
<dbReference type="Proteomes" id="UP001500879">
    <property type="component" value="Unassembled WGS sequence"/>
</dbReference>
<comment type="caution">
    <text evidence="3">The sequence shown here is derived from an EMBL/GenBank/DDBJ whole genome shotgun (WGS) entry which is preliminary data.</text>
</comment>
<proteinExistence type="predicted"/>
<name>A0ABP3IAB4_9ACTN</name>
<evidence type="ECO:0000259" key="2">
    <source>
        <dbReference type="Pfam" id="PF20789"/>
    </source>
</evidence>
<dbReference type="EMBL" id="BAAABX010000015">
    <property type="protein sequence ID" value="GAA0395393.1"/>
    <property type="molecule type" value="Genomic_DNA"/>
</dbReference>
<dbReference type="InterPro" id="IPR029069">
    <property type="entry name" value="HotDog_dom_sf"/>
</dbReference>
<dbReference type="SUPFAM" id="SSF54637">
    <property type="entry name" value="Thioesterase/thiol ester dehydrase-isomerase"/>
    <property type="match status" value="2"/>
</dbReference>
<dbReference type="InterPro" id="IPR049450">
    <property type="entry name" value="ACOT8-like_C"/>
</dbReference>
<sequence length="282" mass="30823">MTETDFDKATAVRRVGGTGDRFQADFRTEWLNHGHVNGGFVLAVAARALGELIAERSTHVDPFALSAHFLSRSAPGPVEIRTAVVRQGRQLSTGTASVVQTDRKGTQTERVRAIGTYRDLDTLDDEVFTTAACPDLPPREKCLSTETASPEMLSLSRLHERIDLRLDPRTTGWASEEGPSGKGAASGWMRFRDGREPDPVAMLLVSDALPPLSFDLGVAGFPVTVQMAVHIRAKPAPGWLRVTQRTSNYAGGHLEQDVEIWDSKDRLALQARHLVCIVPFGD</sequence>
<dbReference type="InterPro" id="IPR049449">
    <property type="entry name" value="TesB_ACOT8-like_N"/>
</dbReference>
<protein>
    <submittedName>
        <fullName evidence="3">Thioesterase family protein</fullName>
    </submittedName>
</protein>
<dbReference type="PANTHER" id="PTHR38110:SF1">
    <property type="entry name" value="THIOESTERASE DOMAIN-CONTAINING PROTEIN"/>
    <property type="match status" value="1"/>
</dbReference>
<reference evidence="4" key="1">
    <citation type="journal article" date="2019" name="Int. J. Syst. Evol. Microbiol.">
        <title>The Global Catalogue of Microorganisms (GCM) 10K type strain sequencing project: providing services to taxonomists for standard genome sequencing and annotation.</title>
        <authorList>
            <consortium name="The Broad Institute Genomics Platform"/>
            <consortium name="The Broad Institute Genome Sequencing Center for Infectious Disease"/>
            <person name="Wu L."/>
            <person name="Ma J."/>
        </authorList>
    </citation>
    <scope>NUCLEOTIDE SEQUENCE [LARGE SCALE GENOMIC DNA]</scope>
    <source>
        <strain evidence="4">JCM 4788</strain>
    </source>
</reference>
<dbReference type="RefSeq" id="WP_344021333.1">
    <property type="nucleotide sequence ID" value="NZ_BAAABX010000015.1"/>
</dbReference>
<dbReference type="Gene3D" id="2.40.160.210">
    <property type="entry name" value="Acyl-CoA thioesterase, double hotdog domain"/>
    <property type="match status" value="1"/>
</dbReference>
<accession>A0ABP3IAB4</accession>
<dbReference type="InterPro" id="IPR052389">
    <property type="entry name" value="Sec_Metab_Biosynth-Assoc"/>
</dbReference>
<dbReference type="Pfam" id="PF13622">
    <property type="entry name" value="4HBT_3"/>
    <property type="match status" value="1"/>
</dbReference>
<feature type="domain" description="Acyl-CoA thioesterase-like C-terminal" evidence="2">
    <location>
        <begin position="153"/>
        <end position="276"/>
    </location>
</feature>